<keyword evidence="2" id="KW-1133">Transmembrane helix</keyword>
<keyword evidence="2" id="KW-0812">Transmembrane</keyword>
<proteinExistence type="predicted"/>
<comment type="caution">
    <text evidence="3">The sequence shown here is derived from an EMBL/GenBank/DDBJ whole genome shotgun (WGS) entry which is preliminary data.</text>
</comment>
<sequence length="68" mass="7775">MSGMSHTYNIDTRYIVLLATLGIIAAVVYMVLERYWYPAPKKTKVEHNPEISEDGNATAERDPEHGYF</sequence>
<feature type="compositionally biased region" description="Basic and acidic residues" evidence="1">
    <location>
        <begin position="59"/>
        <end position="68"/>
    </location>
</feature>
<keyword evidence="4" id="KW-1185">Reference proteome</keyword>
<feature type="transmembrane region" description="Helical" evidence="2">
    <location>
        <begin position="12"/>
        <end position="32"/>
    </location>
</feature>
<dbReference type="EMBL" id="JAUCMV010000005">
    <property type="protein sequence ID" value="KAK0394006.1"/>
    <property type="molecule type" value="Genomic_DNA"/>
</dbReference>
<evidence type="ECO:0000313" key="3">
    <source>
        <dbReference type="EMBL" id="KAK0394006.1"/>
    </source>
</evidence>
<evidence type="ECO:0000256" key="2">
    <source>
        <dbReference type="SAM" id="Phobius"/>
    </source>
</evidence>
<evidence type="ECO:0000313" key="4">
    <source>
        <dbReference type="Proteomes" id="UP001175271"/>
    </source>
</evidence>
<reference evidence="3" key="1">
    <citation type="submission" date="2023-06" db="EMBL/GenBank/DDBJ databases">
        <title>Genomic analysis of the entomopathogenic nematode Steinernema hermaphroditum.</title>
        <authorList>
            <person name="Schwarz E.M."/>
            <person name="Heppert J.K."/>
            <person name="Baniya A."/>
            <person name="Schwartz H.T."/>
            <person name="Tan C.-H."/>
            <person name="Antoshechkin I."/>
            <person name="Sternberg P.W."/>
            <person name="Goodrich-Blair H."/>
            <person name="Dillman A.R."/>
        </authorList>
    </citation>
    <scope>NUCLEOTIDE SEQUENCE</scope>
    <source>
        <strain evidence="3">PS9179</strain>
        <tissue evidence="3">Whole animal</tissue>
    </source>
</reference>
<evidence type="ECO:0000256" key="1">
    <source>
        <dbReference type="SAM" id="MobiDB-lite"/>
    </source>
</evidence>
<feature type="region of interest" description="Disordered" evidence="1">
    <location>
        <begin position="44"/>
        <end position="68"/>
    </location>
</feature>
<keyword evidence="2" id="KW-0472">Membrane</keyword>
<accession>A0AA39LDQ6</accession>
<organism evidence="3 4">
    <name type="scientific">Steinernema hermaphroditum</name>
    <dbReference type="NCBI Taxonomy" id="289476"/>
    <lineage>
        <taxon>Eukaryota</taxon>
        <taxon>Metazoa</taxon>
        <taxon>Ecdysozoa</taxon>
        <taxon>Nematoda</taxon>
        <taxon>Chromadorea</taxon>
        <taxon>Rhabditida</taxon>
        <taxon>Tylenchina</taxon>
        <taxon>Panagrolaimomorpha</taxon>
        <taxon>Strongyloidoidea</taxon>
        <taxon>Steinernematidae</taxon>
        <taxon>Steinernema</taxon>
    </lineage>
</organism>
<dbReference type="AlphaFoldDB" id="A0AA39LDQ6"/>
<name>A0AA39LDQ6_9BILA</name>
<protein>
    <submittedName>
        <fullName evidence="3">Uncharacterized protein</fullName>
    </submittedName>
</protein>
<gene>
    <name evidence="3" type="ORF">QR680_000524</name>
</gene>
<dbReference type="Proteomes" id="UP001175271">
    <property type="component" value="Unassembled WGS sequence"/>
</dbReference>